<reference evidence="3" key="1">
    <citation type="journal article" date="2018" name="Nat. Microbiol.">
        <title>Leveraging single-cell genomics to expand the fungal tree of life.</title>
        <authorList>
            <person name="Ahrendt S.R."/>
            <person name="Quandt C.A."/>
            <person name="Ciobanu D."/>
            <person name="Clum A."/>
            <person name="Salamov A."/>
            <person name="Andreopoulos B."/>
            <person name="Cheng J.F."/>
            <person name="Woyke T."/>
            <person name="Pelin A."/>
            <person name="Henrissat B."/>
            <person name="Reynolds N.K."/>
            <person name="Benny G.L."/>
            <person name="Smith M.E."/>
            <person name="James T.Y."/>
            <person name="Grigoriev I.V."/>
        </authorList>
    </citation>
    <scope>NUCLEOTIDE SEQUENCE [LARGE SCALE GENOMIC DNA]</scope>
    <source>
        <strain evidence="3">ATCC 52028</strain>
    </source>
</reference>
<evidence type="ECO:0000313" key="2">
    <source>
        <dbReference type="EMBL" id="RKO96290.1"/>
    </source>
</evidence>
<feature type="region of interest" description="Disordered" evidence="1">
    <location>
        <begin position="101"/>
        <end position="123"/>
    </location>
</feature>
<gene>
    <name evidence="2" type="ORF">CAUPRSCDRAFT_12018</name>
</gene>
<dbReference type="EMBL" id="ML010120">
    <property type="protein sequence ID" value="RKO96290.1"/>
    <property type="molecule type" value="Genomic_DNA"/>
</dbReference>
<dbReference type="Proteomes" id="UP000268535">
    <property type="component" value="Unassembled WGS sequence"/>
</dbReference>
<accession>A0A4P9WXU0</accession>
<evidence type="ECO:0000256" key="1">
    <source>
        <dbReference type="SAM" id="MobiDB-lite"/>
    </source>
</evidence>
<protein>
    <submittedName>
        <fullName evidence="2">Uncharacterized protein</fullName>
    </submittedName>
</protein>
<organism evidence="2 3">
    <name type="scientific">Caulochytrium protostelioides</name>
    <dbReference type="NCBI Taxonomy" id="1555241"/>
    <lineage>
        <taxon>Eukaryota</taxon>
        <taxon>Fungi</taxon>
        <taxon>Fungi incertae sedis</taxon>
        <taxon>Chytridiomycota</taxon>
        <taxon>Chytridiomycota incertae sedis</taxon>
        <taxon>Chytridiomycetes</taxon>
        <taxon>Caulochytriales</taxon>
        <taxon>Caulochytriaceae</taxon>
        <taxon>Caulochytrium</taxon>
    </lineage>
</organism>
<name>A0A4P9WXU0_9FUNG</name>
<dbReference type="AlphaFoldDB" id="A0A4P9WXU0"/>
<evidence type="ECO:0000313" key="3">
    <source>
        <dbReference type="Proteomes" id="UP000268535"/>
    </source>
</evidence>
<sequence>MAQRQEALGNALGTAGLRNAAAATANNEAYKRANPGVQRHVQLKEGGYVLLRNHARKKCEPKWMGPFTVREAYTDFDAYQLVLPNGMLWPSRVHADCLRRRPDSQGFGMTDPYDGPLPDDDQP</sequence>
<proteinExistence type="predicted"/>